<gene>
    <name evidence="2" type="ORF">HP548_02715</name>
</gene>
<dbReference type="InterPro" id="IPR029063">
    <property type="entry name" value="SAM-dependent_MTases_sf"/>
</dbReference>
<feature type="domain" description="DUF6094" evidence="1">
    <location>
        <begin position="2"/>
        <end position="209"/>
    </location>
</feature>
<protein>
    <submittedName>
        <fullName evidence="2">SAM-dependent DNA methyltransferase</fullName>
    </submittedName>
</protein>
<dbReference type="Proteomes" id="UP000577724">
    <property type="component" value="Unassembled WGS sequence"/>
</dbReference>
<dbReference type="SUPFAM" id="SSF53335">
    <property type="entry name" value="S-adenosyl-L-methionine-dependent methyltransferases"/>
    <property type="match status" value="1"/>
</dbReference>
<dbReference type="Gene3D" id="3.40.50.150">
    <property type="entry name" value="Vaccinia Virus protein VP39"/>
    <property type="match status" value="1"/>
</dbReference>
<dbReference type="InterPro" id="IPR046076">
    <property type="entry name" value="DUF6094"/>
</dbReference>
<sequence>MARLESEAKGGFYPTPVSEMELILKRITTQTHGNISILDPCAGTGTAINQMKNHFDDSDKVSTYGIELEKSRAAEAKNHVDHFLACGYEDTRMSHDSFSLLYLNPPFMQIKSERAEVQFFRNLTQPNSYLSDSALVILNVPQYTLKDLAKLISSRLEEVRVYRFTDENYDTYKQVIIYGYRKKTKTTNEQLEDYLINLSFSGPASIPSLDTPDWSNVCYKVIPQNKPTLLFTSTIVSIEDILQSESEIHFMDKVYSMVEDVRFQNDHIRNPAMPLKITHQVQAIQSGALPEYMGDHLLVAKDESHQSKRVEYDPETRKSRLIENFTRKSIIRVFKSDGHIDLK</sequence>
<name>A0ABX2MIG2_9BACL</name>
<dbReference type="GO" id="GO:0008168">
    <property type="term" value="F:methyltransferase activity"/>
    <property type="evidence" value="ECO:0007669"/>
    <property type="project" value="UniProtKB-KW"/>
</dbReference>
<keyword evidence="3" id="KW-1185">Reference proteome</keyword>
<evidence type="ECO:0000259" key="1">
    <source>
        <dbReference type="Pfam" id="PF19587"/>
    </source>
</evidence>
<dbReference type="GO" id="GO:0032259">
    <property type="term" value="P:methylation"/>
    <property type="evidence" value="ECO:0007669"/>
    <property type="project" value="UniProtKB-KW"/>
</dbReference>
<organism evidence="2 3">
    <name type="scientific">Paenibacillus taichungensis</name>
    <dbReference type="NCBI Taxonomy" id="484184"/>
    <lineage>
        <taxon>Bacteria</taxon>
        <taxon>Bacillati</taxon>
        <taxon>Bacillota</taxon>
        <taxon>Bacilli</taxon>
        <taxon>Bacillales</taxon>
        <taxon>Paenibacillaceae</taxon>
        <taxon>Paenibacillus</taxon>
    </lineage>
</organism>
<reference evidence="2 3" key="1">
    <citation type="submission" date="2020-05" db="EMBL/GenBank/DDBJ databases">
        <title>Genome Sequencing of Type Strains.</title>
        <authorList>
            <person name="Lemaire J.F."/>
            <person name="Inderbitzin P."/>
            <person name="Gregorio O.A."/>
            <person name="Collins S.B."/>
            <person name="Wespe N."/>
            <person name="Knight-Connoni V."/>
        </authorList>
    </citation>
    <scope>NUCLEOTIDE SEQUENCE [LARGE SCALE GENOMIC DNA]</scope>
    <source>
        <strain evidence="2 3">DSM 19942</strain>
    </source>
</reference>
<proteinExistence type="predicted"/>
<evidence type="ECO:0000313" key="3">
    <source>
        <dbReference type="Proteomes" id="UP000577724"/>
    </source>
</evidence>
<comment type="caution">
    <text evidence="2">The sequence shown here is derived from an EMBL/GenBank/DDBJ whole genome shotgun (WGS) entry which is preliminary data.</text>
</comment>
<accession>A0ABX2MIG2</accession>
<keyword evidence="2" id="KW-0489">Methyltransferase</keyword>
<evidence type="ECO:0000313" key="2">
    <source>
        <dbReference type="EMBL" id="NUU53008.1"/>
    </source>
</evidence>
<dbReference type="GeneID" id="97129599"/>
<keyword evidence="2" id="KW-0808">Transferase</keyword>
<dbReference type="RefSeq" id="WP_175380818.1">
    <property type="nucleotide sequence ID" value="NZ_JABMCC010000089.1"/>
</dbReference>
<dbReference type="Pfam" id="PF19587">
    <property type="entry name" value="DUF6094"/>
    <property type="match status" value="1"/>
</dbReference>
<dbReference type="EMBL" id="JABMCC010000089">
    <property type="protein sequence ID" value="NUU53008.1"/>
    <property type="molecule type" value="Genomic_DNA"/>
</dbReference>